<evidence type="ECO:0000256" key="1">
    <source>
        <dbReference type="ARBA" id="ARBA00022908"/>
    </source>
</evidence>
<gene>
    <name evidence="6" type="ORF">LCGC14_1684540</name>
</gene>
<protein>
    <recommendedName>
        <fullName evidence="7">Tyr recombinase domain-containing protein</fullName>
    </recommendedName>
</protein>
<dbReference type="InterPro" id="IPR010998">
    <property type="entry name" value="Integrase_recombinase_N"/>
</dbReference>
<dbReference type="Pfam" id="PF02899">
    <property type="entry name" value="Phage_int_SAM_1"/>
    <property type="match status" value="1"/>
</dbReference>
<keyword evidence="1" id="KW-0229">DNA integration</keyword>
<dbReference type="GO" id="GO:0015074">
    <property type="term" value="P:DNA integration"/>
    <property type="evidence" value="ECO:0007669"/>
    <property type="project" value="UniProtKB-KW"/>
</dbReference>
<dbReference type="GO" id="GO:0006310">
    <property type="term" value="P:DNA recombination"/>
    <property type="evidence" value="ECO:0007669"/>
    <property type="project" value="UniProtKB-KW"/>
</dbReference>
<dbReference type="InterPro" id="IPR004107">
    <property type="entry name" value="Integrase_SAM-like_N"/>
</dbReference>
<organism evidence="6">
    <name type="scientific">marine sediment metagenome</name>
    <dbReference type="NCBI Taxonomy" id="412755"/>
    <lineage>
        <taxon>unclassified sequences</taxon>
        <taxon>metagenomes</taxon>
        <taxon>ecological metagenomes</taxon>
    </lineage>
</organism>
<dbReference type="InterPro" id="IPR002104">
    <property type="entry name" value="Integrase_catalytic"/>
</dbReference>
<reference evidence="6" key="1">
    <citation type="journal article" date="2015" name="Nature">
        <title>Complex archaea that bridge the gap between prokaryotes and eukaryotes.</title>
        <authorList>
            <person name="Spang A."/>
            <person name="Saw J.H."/>
            <person name="Jorgensen S.L."/>
            <person name="Zaremba-Niedzwiedzka K."/>
            <person name="Martijn J."/>
            <person name="Lind A.E."/>
            <person name="van Eijk R."/>
            <person name="Schleper C."/>
            <person name="Guy L."/>
            <person name="Ettema T.J."/>
        </authorList>
    </citation>
    <scope>NUCLEOTIDE SEQUENCE</scope>
</reference>
<dbReference type="PROSITE" id="PS51900">
    <property type="entry name" value="CB"/>
    <property type="match status" value="1"/>
</dbReference>
<keyword evidence="2" id="KW-0238">DNA-binding</keyword>
<evidence type="ECO:0000256" key="2">
    <source>
        <dbReference type="ARBA" id="ARBA00023125"/>
    </source>
</evidence>
<dbReference type="InterPro" id="IPR011010">
    <property type="entry name" value="DNA_brk_join_enz"/>
</dbReference>
<keyword evidence="3" id="KW-0233">DNA recombination</keyword>
<dbReference type="EMBL" id="LAZR01014645">
    <property type="protein sequence ID" value="KKM16569.1"/>
    <property type="molecule type" value="Genomic_DNA"/>
</dbReference>
<dbReference type="Gene3D" id="1.10.150.130">
    <property type="match status" value="1"/>
</dbReference>
<proteinExistence type="predicted"/>
<comment type="caution">
    <text evidence="6">The sequence shown here is derived from an EMBL/GenBank/DDBJ whole genome shotgun (WGS) entry which is preliminary data.</text>
</comment>
<dbReference type="InterPro" id="IPR013762">
    <property type="entry name" value="Integrase-like_cat_sf"/>
</dbReference>
<dbReference type="Pfam" id="PF00589">
    <property type="entry name" value="Phage_integrase"/>
    <property type="match status" value="1"/>
</dbReference>
<accession>A0A0F9IA55</accession>
<evidence type="ECO:0008006" key="7">
    <source>
        <dbReference type="Google" id="ProtNLM"/>
    </source>
</evidence>
<dbReference type="SUPFAM" id="SSF56349">
    <property type="entry name" value="DNA breaking-rejoining enzymes"/>
    <property type="match status" value="1"/>
</dbReference>
<dbReference type="CDD" id="cd00397">
    <property type="entry name" value="DNA_BRE_C"/>
    <property type="match status" value="1"/>
</dbReference>
<name>A0A0F9IA55_9ZZZZ</name>
<feature type="domain" description="Tyr recombinase" evidence="4">
    <location>
        <begin position="108"/>
        <end position="304"/>
    </location>
</feature>
<evidence type="ECO:0000259" key="5">
    <source>
        <dbReference type="PROSITE" id="PS51900"/>
    </source>
</evidence>
<dbReference type="PROSITE" id="PS51898">
    <property type="entry name" value="TYR_RECOMBINASE"/>
    <property type="match status" value="1"/>
</dbReference>
<sequence>MHEIIEVGARSRLLDLATNGLENNTRRAYSRHLNSFFSWAQTGGLAFDRAAVQAYKQHLMDQDYAPSTINQALTAVRRLAEEATYLGVDPIIMSGITGVKNVKAGGRRMGHWLSKDQVKHLFSLTERETLKGHQERVILALLVGCALRREEAAKITFEQIQKREDVFLIVDLVGKRNKTRSVPLSPWVAKIIWNWQAAADIYSGLLLRAINKADRLSGRINTKGGGKTSGGLSPKAIYKTIMRLGELAGIQGLGPHSLRRTWARRAYKQDYPLDQIQAILGHQSIRTTELYIGLKGLDLESPVYVTY</sequence>
<evidence type="ECO:0000259" key="4">
    <source>
        <dbReference type="PROSITE" id="PS51898"/>
    </source>
</evidence>
<evidence type="ECO:0000256" key="3">
    <source>
        <dbReference type="ARBA" id="ARBA00023172"/>
    </source>
</evidence>
<feature type="domain" description="Core-binding (CB)" evidence="5">
    <location>
        <begin position="1"/>
        <end position="84"/>
    </location>
</feature>
<dbReference type="Gene3D" id="1.10.443.10">
    <property type="entry name" value="Intergrase catalytic core"/>
    <property type="match status" value="1"/>
</dbReference>
<dbReference type="InterPro" id="IPR044068">
    <property type="entry name" value="CB"/>
</dbReference>
<evidence type="ECO:0000313" key="6">
    <source>
        <dbReference type="EMBL" id="KKM16569.1"/>
    </source>
</evidence>
<dbReference type="AlphaFoldDB" id="A0A0F9IA55"/>
<dbReference type="GO" id="GO:0003677">
    <property type="term" value="F:DNA binding"/>
    <property type="evidence" value="ECO:0007669"/>
    <property type="project" value="UniProtKB-KW"/>
</dbReference>
<dbReference type="PANTHER" id="PTHR30349:SF41">
    <property type="entry name" value="INTEGRASE_RECOMBINASE PROTEIN MJ0367-RELATED"/>
    <property type="match status" value="1"/>
</dbReference>
<dbReference type="PANTHER" id="PTHR30349">
    <property type="entry name" value="PHAGE INTEGRASE-RELATED"/>
    <property type="match status" value="1"/>
</dbReference>
<dbReference type="InterPro" id="IPR050090">
    <property type="entry name" value="Tyrosine_recombinase_XerCD"/>
</dbReference>